<keyword evidence="2" id="KW-0596">Phosphopantetheine</keyword>
<dbReference type="GO" id="GO:0031177">
    <property type="term" value="F:phosphopantetheine binding"/>
    <property type="evidence" value="ECO:0007669"/>
    <property type="project" value="InterPro"/>
</dbReference>
<dbReference type="InterPro" id="IPR001031">
    <property type="entry name" value="Thioesterase"/>
</dbReference>
<dbReference type="SMART" id="SM00824">
    <property type="entry name" value="PKS_TE"/>
    <property type="match status" value="1"/>
</dbReference>
<dbReference type="Proteomes" id="UP000259636">
    <property type="component" value="Chromosome"/>
</dbReference>
<evidence type="ECO:0000256" key="1">
    <source>
        <dbReference type="ARBA" id="ARBA00001957"/>
    </source>
</evidence>
<dbReference type="PROSITE" id="PS00455">
    <property type="entry name" value="AMP_BINDING"/>
    <property type="match status" value="1"/>
</dbReference>
<feature type="region of interest" description="Disordered" evidence="4">
    <location>
        <begin position="980"/>
        <end position="1006"/>
    </location>
</feature>
<dbReference type="SMART" id="SM00823">
    <property type="entry name" value="PKS_PP"/>
    <property type="match status" value="1"/>
</dbReference>
<dbReference type="InterPro" id="IPR001242">
    <property type="entry name" value="Condensation_dom"/>
</dbReference>
<dbReference type="CDD" id="cd19531">
    <property type="entry name" value="LCL_NRPS-like"/>
    <property type="match status" value="1"/>
</dbReference>
<dbReference type="PROSITE" id="PS50075">
    <property type="entry name" value="CARRIER"/>
    <property type="match status" value="1"/>
</dbReference>
<dbReference type="Pfam" id="PF00550">
    <property type="entry name" value="PP-binding"/>
    <property type="match status" value="1"/>
</dbReference>
<reference evidence="6 7" key="1">
    <citation type="submission" date="2018-08" db="EMBL/GenBank/DDBJ databases">
        <authorList>
            <person name="Ferrada E.E."/>
            <person name="Latorre B.A."/>
        </authorList>
    </citation>
    <scope>NUCLEOTIDE SEQUENCE [LARGE SCALE GENOMIC DNA]</scope>
    <source>
        <strain evidence="6 7">VK-A60T</strain>
    </source>
</reference>
<dbReference type="SUPFAM" id="SSF53474">
    <property type="entry name" value="alpha/beta-Hydrolases"/>
    <property type="match status" value="1"/>
</dbReference>
<dbReference type="Pfam" id="PF00668">
    <property type="entry name" value="Condensation"/>
    <property type="match status" value="1"/>
</dbReference>
<dbReference type="PANTHER" id="PTHR45527">
    <property type="entry name" value="NONRIBOSOMAL PEPTIDE SYNTHETASE"/>
    <property type="match status" value="1"/>
</dbReference>
<accession>A0A385DL50</accession>
<dbReference type="GO" id="GO:0005829">
    <property type="term" value="C:cytosol"/>
    <property type="evidence" value="ECO:0007669"/>
    <property type="project" value="TreeGrafter"/>
</dbReference>
<gene>
    <name evidence="6" type="ORF">D0C37_30505</name>
</gene>
<dbReference type="Gene3D" id="3.40.50.12780">
    <property type="entry name" value="N-terminal domain of ligase-like"/>
    <property type="match status" value="1"/>
</dbReference>
<dbReference type="InterPro" id="IPR010071">
    <property type="entry name" value="AA_adenyl_dom"/>
</dbReference>
<dbReference type="InterPro" id="IPR023213">
    <property type="entry name" value="CAT-like_dom_sf"/>
</dbReference>
<dbReference type="Pfam" id="PF00975">
    <property type="entry name" value="Thioesterase"/>
    <property type="match status" value="1"/>
</dbReference>
<evidence type="ECO:0000259" key="5">
    <source>
        <dbReference type="PROSITE" id="PS50075"/>
    </source>
</evidence>
<dbReference type="KEGG" id="sky:D0C37_30505"/>
<dbReference type="GO" id="GO:0043041">
    <property type="term" value="P:amino acid activation for nonribosomal peptide biosynthetic process"/>
    <property type="evidence" value="ECO:0007669"/>
    <property type="project" value="TreeGrafter"/>
</dbReference>
<dbReference type="InterPro" id="IPR000873">
    <property type="entry name" value="AMP-dep_synth/lig_dom"/>
</dbReference>
<dbReference type="GO" id="GO:0047527">
    <property type="term" value="F:2,3-dihydroxybenzoate-serine ligase activity"/>
    <property type="evidence" value="ECO:0007669"/>
    <property type="project" value="TreeGrafter"/>
</dbReference>
<evidence type="ECO:0000256" key="2">
    <source>
        <dbReference type="ARBA" id="ARBA00022450"/>
    </source>
</evidence>
<dbReference type="InterPro" id="IPR029058">
    <property type="entry name" value="AB_hydrolase_fold"/>
</dbReference>
<dbReference type="SUPFAM" id="SSF52777">
    <property type="entry name" value="CoA-dependent acyltransferases"/>
    <property type="match status" value="2"/>
</dbReference>
<dbReference type="InterPro" id="IPR020845">
    <property type="entry name" value="AMP-binding_CS"/>
</dbReference>
<dbReference type="InterPro" id="IPR009081">
    <property type="entry name" value="PP-bd_ACP"/>
</dbReference>
<proteinExistence type="predicted"/>
<dbReference type="InterPro" id="IPR020802">
    <property type="entry name" value="TesA-like"/>
</dbReference>
<name>A0A385DL50_9ACTN</name>
<dbReference type="PANTHER" id="PTHR45527:SF1">
    <property type="entry name" value="FATTY ACID SYNTHASE"/>
    <property type="match status" value="1"/>
</dbReference>
<dbReference type="Gene3D" id="3.30.559.10">
    <property type="entry name" value="Chloramphenicol acetyltransferase-like domain"/>
    <property type="match status" value="1"/>
</dbReference>
<dbReference type="Pfam" id="PF00501">
    <property type="entry name" value="AMP-binding"/>
    <property type="match status" value="1"/>
</dbReference>
<evidence type="ECO:0000313" key="7">
    <source>
        <dbReference type="Proteomes" id="UP000259636"/>
    </source>
</evidence>
<evidence type="ECO:0000256" key="3">
    <source>
        <dbReference type="ARBA" id="ARBA00022553"/>
    </source>
</evidence>
<dbReference type="PROSITE" id="PS00012">
    <property type="entry name" value="PHOSPHOPANTETHEINE"/>
    <property type="match status" value="1"/>
</dbReference>
<dbReference type="Gene3D" id="3.30.559.30">
    <property type="entry name" value="Nonribosomal peptide synthetase, condensation domain"/>
    <property type="match status" value="1"/>
</dbReference>
<dbReference type="Gene3D" id="1.10.1200.10">
    <property type="entry name" value="ACP-like"/>
    <property type="match status" value="1"/>
</dbReference>
<dbReference type="InterPro" id="IPR036736">
    <property type="entry name" value="ACP-like_sf"/>
</dbReference>
<evidence type="ECO:0000313" key="6">
    <source>
        <dbReference type="EMBL" id="AXQ58511.1"/>
    </source>
</evidence>
<sequence>MTAIGRPLQAEGVRRTAEGPFERLLLLPPERRSAFLARVRDEQRLGDEVLLTAAQRRMWFMEQVTPGRAVYTIPLAYRFRGPVDTAALRRALLALVERHEMLRMRYTEIDGVPVQLPSGEPLRCPVTDLCRTASPEETAREVRRHVEAAADTPFRLDGGPLVRAEILLTREATVLLLTLHHSVADGWSLEILFADLAALYDAEAAGRRAALPTPRYRYAQHAAWQRAWLEGPEAARQIAYWRRELADAPELLALPADRADGPGAADGAVGATAELSVRIAERLRERGRAEGATLFMVLLAAYSLALHRFTGQEDVLVGSPVSGRHRQEGEGTVGLFVNTVVLRSVLTGAETFAGLLSRTRRTALDAYAHQDVPFDVLVDATGARRVPGRNPLFQAFLSVEGFTERPVALGGVPGEEITPPGSGSRFDVDLWVSERPDGSLALSLSLAAERFEEATARRMLDHVVDVLTAVAGHGTARGLSGLGTASRPAALRGALPGGPREATVCDLVARQAERTPDALALAAGAERLTHGQLHDRAGAFRDRLAALGVGPGDLVGLHLERTAWLPVAVLGVLMAGAAYVPLDAALPTERLAWILEDCGVRLVITGTDAERATFRAAGVRTMRVDGSGADAAVSRERGEGGARVGPTDLAYVLYTSGSTGRPKGVAVEHRSVAAMVEWALRTYRSEELAGVLAATPLSFDISVFELFVPLAGGGTVVLADGLEGISAAPDGTPPVTLVNTVPSLLQDYLLEHSLPATVRTVNLAGEPLPASLAKAVHASGPLRRVVNLYGPSEDTVYSTWSEVPPGTARPAIGSPVDDCFAYVLDERGGPLPWGAVGQLYLGGTGLSRGYLGRPSLTAAHFVPDPFTSVPGGRIYRTGDLVRLRPDGELEHLGRADHQIKLHGLRIEPGEVEHALLRLPGVRGAAVTAHGKGPQARLVAYVAGPDTLAPRALATALRSRLPAHLVPSQYVVLPTLPLTASGKTDRRALPDPGTPAGRPDSPPPRTAEQRLVADVWGEVLGRDGLGLADDFFELGGNSLAALRAVGRLNREAGVGLAPASLFEAPTVELYAGLLAKAGTQGSPGSPGAQRMTVLREGSGRAPVVCLPPVSGDVLGYAEFATALGAGFPVLGAVAPGLDPVPGRRPPSSVPEMAAHYLALLRQEGIDPPSSLVGWSMGGVVAVEMAHRLRAAGSVPPPVVLIDSTVPGPEFHVADPLAEFGAHLAAGAGLTEQVHDGEWPNAAALLEWARRHGLLGEETELDRLQARLEVFRAHLEALSRHRVTPHTGPALYLACRAERAEERWEPWRRLLGEGLAIREVPGDHHSVMRRPHVSSAARETRVWLTSLHGMERQQ</sequence>
<organism evidence="6 7">
    <name type="scientific">Streptomyces koyangensis</name>
    <dbReference type="NCBI Taxonomy" id="188770"/>
    <lineage>
        <taxon>Bacteria</taxon>
        <taxon>Bacillati</taxon>
        <taxon>Actinomycetota</taxon>
        <taxon>Actinomycetes</taxon>
        <taxon>Kitasatosporales</taxon>
        <taxon>Streptomycetaceae</taxon>
        <taxon>Streptomyces</taxon>
        <taxon>Streptomyces aurantiacus group</taxon>
    </lineage>
</organism>
<feature type="domain" description="Carrier" evidence="5">
    <location>
        <begin position="1002"/>
        <end position="1077"/>
    </location>
</feature>
<dbReference type="Pfam" id="PF13193">
    <property type="entry name" value="AMP-binding_C"/>
    <property type="match status" value="1"/>
</dbReference>
<dbReference type="InterPro" id="IPR020806">
    <property type="entry name" value="PKS_PP-bd"/>
</dbReference>
<protein>
    <submittedName>
        <fullName evidence="6">Amino acid adenylation domain-containing protein</fullName>
    </submittedName>
</protein>
<dbReference type="EMBL" id="CP031742">
    <property type="protein sequence ID" value="AXQ58511.1"/>
    <property type="molecule type" value="Genomic_DNA"/>
</dbReference>
<dbReference type="NCBIfam" id="TIGR01733">
    <property type="entry name" value="AA-adenyl-dom"/>
    <property type="match status" value="1"/>
</dbReference>
<comment type="cofactor">
    <cofactor evidence="1">
        <name>pantetheine 4'-phosphate</name>
        <dbReference type="ChEBI" id="CHEBI:47942"/>
    </cofactor>
</comment>
<dbReference type="InterPro" id="IPR025110">
    <property type="entry name" value="AMP-bd_C"/>
</dbReference>
<evidence type="ECO:0000256" key="4">
    <source>
        <dbReference type="SAM" id="MobiDB-lite"/>
    </source>
</evidence>
<dbReference type="InterPro" id="IPR006162">
    <property type="entry name" value="Ppantetheine_attach_site"/>
</dbReference>
<dbReference type="SUPFAM" id="SSF47336">
    <property type="entry name" value="ACP-like"/>
    <property type="match status" value="1"/>
</dbReference>
<keyword evidence="3" id="KW-0597">Phosphoprotein</keyword>
<dbReference type="GO" id="GO:0009366">
    <property type="term" value="C:enterobactin synthetase complex"/>
    <property type="evidence" value="ECO:0007669"/>
    <property type="project" value="TreeGrafter"/>
</dbReference>
<dbReference type="GO" id="GO:0009239">
    <property type="term" value="P:enterobactin biosynthetic process"/>
    <property type="evidence" value="ECO:0007669"/>
    <property type="project" value="TreeGrafter"/>
</dbReference>
<dbReference type="SUPFAM" id="SSF56801">
    <property type="entry name" value="Acetyl-CoA synthetase-like"/>
    <property type="match status" value="1"/>
</dbReference>
<dbReference type="Gene3D" id="3.40.50.1820">
    <property type="entry name" value="alpha/beta hydrolase"/>
    <property type="match status" value="1"/>
</dbReference>
<dbReference type="Gene3D" id="3.30.300.30">
    <property type="match status" value="1"/>
</dbReference>
<dbReference type="InterPro" id="IPR042099">
    <property type="entry name" value="ANL_N_sf"/>
</dbReference>
<dbReference type="GO" id="GO:0008610">
    <property type="term" value="P:lipid biosynthetic process"/>
    <property type="evidence" value="ECO:0007669"/>
    <property type="project" value="UniProtKB-ARBA"/>
</dbReference>
<dbReference type="InterPro" id="IPR045851">
    <property type="entry name" value="AMP-bd_C_sf"/>
</dbReference>